<dbReference type="GO" id="GO:0005789">
    <property type="term" value="C:endoplasmic reticulum membrane"/>
    <property type="evidence" value="ECO:0007669"/>
    <property type="project" value="TreeGrafter"/>
</dbReference>
<sequence length="273" mass="30245">MSAIFTPITATTFSISELRNIQEPAKSFSKRLSFSGEFSSRKSVSWDIRRRNLSRMKGFKWVRASTIDDGVPAAFEQEAFVDESLALEEGGIEASINNLSKWLISAIFAAFLVWRHDGGAVWAALGSAVNVLLSVTLKNLLNQERPVSGLRSDPGMPSSHAQSIVYTVSFLIISLVERFGGNALTITLSGIFVILGSYFAWLRVSQRLHTVSQVVVGAVVGSIFSFLWFWSWNTIVLNLFISYFWVRILIIGVAVAFVVGTVINHYQGWLADL</sequence>
<feature type="transmembrane region" description="Helical" evidence="2">
    <location>
        <begin position="244"/>
        <end position="263"/>
    </location>
</feature>
<protein>
    <submittedName>
        <fullName evidence="4">Phosphatidic acid phosphatase family protein</fullName>
    </submittedName>
</protein>
<dbReference type="InterPro" id="IPR036938">
    <property type="entry name" value="PAP2/HPO_sf"/>
</dbReference>
<dbReference type="GO" id="GO:0008610">
    <property type="term" value="P:lipid biosynthetic process"/>
    <property type="evidence" value="ECO:0007669"/>
    <property type="project" value="TreeGrafter"/>
</dbReference>
<comment type="caution">
    <text evidence="4">The sequence shown here is derived from an EMBL/GenBank/DDBJ whole genome shotgun (WGS) entry which is preliminary data.</text>
</comment>
<dbReference type="InterPro" id="IPR000326">
    <property type="entry name" value="PAP2/HPO"/>
</dbReference>
<name>A0AAD4JIN3_PERFH</name>
<proteinExistence type="predicted"/>
<dbReference type="Pfam" id="PF01569">
    <property type="entry name" value="PAP2"/>
    <property type="match status" value="1"/>
</dbReference>
<evidence type="ECO:0000313" key="5">
    <source>
        <dbReference type="Proteomes" id="UP001190926"/>
    </source>
</evidence>
<keyword evidence="2" id="KW-0812">Transmembrane</keyword>
<accession>A0AAD4JIN3</accession>
<feature type="transmembrane region" description="Helical" evidence="2">
    <location>
        <begin position="214"/>
        <end position="232"/>
    </location>
</feature>
<evidence type="ECO:0000259" key="3">
    <source>
        <dbReference type="SMART" id="SM00014"/>
    </source>
</evidence>
<dbReference type="Proteomes" id="UP001190926">
    <property type="component" value="Unassembled WGS sequence"/>
</dbReference>
<organism evidence="4 5">
    <name type="scientific">Perilla frutescens var. hirtella</name>
    <name type="common">Perilla citriodora</name>
    <name type="synonym">Perilla setoyensis</name>
    <dbReference type="NCBI Taxonomy" id="608512"/>
    <lineage>
        <taxon>Eukaryota</taxon>
        <taxon>Viridiplantae</taxon>
        <taxon>Streptophyta</taxon>
        <taxon>Embryophyta</taxon>
        <taxon>Tracheophyta</taxon>
        <taxon>Spermatophyta</taxon>
        <taxon>Magnoliopsida</taxon>
        <taxon>eudicotyledons</taxon>
        <taxon>Gunneridae</taxon>
        <taxon>Pentapetalae</taxon>
        <taxon>asterids</taxon>
        <taxon>lamiids</taxon>
        <taxon>Lamiales</taxon>
        <taxon>Lamiaceae</taxon>
        <taxon>Nepetoideae</taxon>
        <taxon>Elsholtzieae</taxon>
        <taxon>Perilla</taxon>
    </lineage>
</organism>
<evidence type="ECO:0000256" key="2">
    <source>
        <dbReference type="SAM" id="Phobius"/>
    </source>
</evidence>
<dbReference type="SUPFAM" id="SSF48317">
    <property type="entry name" value="Acid phosphatase/Vanadium-dependent haloperoxidase"/>
    <property type="match status" value="1"/>
</dbReference>
<dbReference type="Gene3D" id="1.20.144.10">
    <property type="entry name" value="Phosphatidic acid phosphatase type 2/haloperoxidase"/>
    <property type="match status" value="1"/>
</dbReference>
<feature type="domain" description="Phosphatidic acid phosphatase type 2/haloperoxidase" evidence="3">
    <location>
        <begin position="120"/>
        <end position="229"/>
    </location>
</feature>
<dbReference type="EMBL" id="SDAM02000055">
    <property type="protein sequence ID" value="KAH6833808.1"/>
    <property type="molecule type" value="Genomic_DNA"/>
</dbReference>
<reference evidence="4 5" key="1">
    <citation type="journal article" date="2021" name="Nat. Commun.">
        <title>Incipient diploidization of the medicinal plant Perilla within 10,000 years.</title>
        <authorList>
            <person name="Zhang Y."/>
            <person name="Shen Q."/>
            <person name="Leng L."/>
            <person name="Zhang D."/>
            <person name="Chen S."/>
            <person name="Shi Y."/>
            <person name="Ning Z."/>
            <person name="Chen S."/>
        </authorList>
    </citation>
    <scope>NUCLEOTIDE SEQUENCE [LARGE SCALE GENOMIC DNA]</scope>
    <source>
        <strain evidence="5">cv. PC099</strain>
    </source>
</reference>
<dbReference type="SMART" id="SM00014">
    <property type="entry name" value="acidPPc"/>
    <property type="match status" value="1"/>
</dbReference>
<evidence type="ECO:0000313" key="4">
    <source>
        <dbReference type="EMBL" id="KAH6833808.1"/>
    </source>
</evidence>
<keyword evidence="2" id="KW-1133">Transmembrane helix</keyword>
<keyword evidence="5" id="KW-1185">Reference proteome</keyword>
<feature type="transmembrane region" description="Helical" evidence="2">
    <location>
        <begin position="182"/>
        <end position="202"/>
    </location>
</feature>
<dbReference type="GO" id="GO:0047874">
    <property type="term" value="F:dolichyldiphosphatase activity"/>
    <property type="evidence" value="ECO:0007669"/>
    <property type="project" value="TreeGrafter"/>
</dbReference>
<keyword evidence="2" id="KW-0472">Membrane</keyword>
<evidence type="ECO:0000256" key="1">
    <source>
        <dbReference type="ARBA" id="ARBA00022801"/>
    </source>
</evidence>
<dbReference type="PANTHER" id="PTHR11247">
    <property type="entry name" value="PALMITOYL-PROTEIN THIOESTERASE/DOLICHYLDIPHOSPHATASE 1"/>
    <property type="match status" value="1"/>
</dbReference>
<dbReference type="AlphaFoldDB" id="A0AAD4JIN3"/>
<dbReference type="GO" id="GO:0006487">
    <property type="term" value="P:protein N-linked glycosylation"/>
    <property type="evidence" value="ECO:0007669"/>
    <property type="project" value="TreeGrafter"/>
</dbReference>
<keyword evidence="1" id="KW-0378">Hydrolase</keyword>
<gene>
    <name evidence="4" type="ORF">C2S53_009817</name>
</gene>
<dbReference type="PANTHER" id="PTHR11247:SF40">
    <property type="entry name" value="LIPID PHOSPHATE PHOSPHATASE EPSILON 1, CHLOROPLASTIC"/>
    <property type="match status" value="1"/>
</dbReference>